<dbReference type="InParanoid" id="W7X638"/>
<feature type="transmembrane region" description="Helical" evidence="2">
    <location>
        <begin position="898"/>
        <end position="926"/>
    </location>
</feature>
<organism evidence="3 4">
    <name type="scientific">Tetrahymena thermophila (strain SB210)</name>
    <dbReference type="NCBI Taxonomy" id="312017"/>
    <lineage>
        <taxon>Eukaryota</taxon>
        <taxon>Sar</taxon>
        <taxon>Alveolata</taxon>
        <taxon>Ciliophora</taxon>
        <taxon>Intramacronucleata</taxon>
        <taxon>Oligohymenophorea</taxon>
        <taxon>Hymenostomatida</taxon>
        <taxon>Tetrahymenina</taxon>
        <taxon>Tetrahymenidae</taxon>
        <taxon>Tetrahymena</taxon>
    </lineage>
</organism>
<feature type="transmembrane region" description="Helical" evidence="2">
    <location>
        <begin position="3813"/>
        <end position="3834"/>
    </location>
</feature>
<keyword evidence="4" id="KW-1185">Reference proteome</keyword>
<keyword evidence="2" id="KW-0472">Membrane</keyword>
<feature type="compositionally biased region" description="Basic and acidic residues" evidence="1">
    <location>
        <begin position="28"/>
        <end position="37"/>
    </location>
</feature>
<evidence type="ECO:0000256" key="2">
    <source>
        <dbReference type="SAM" id="Phobius"/>
    </source>
</evidence>
<sequence>MNLQEQEKAQTFEQELVLQRSSNSNNEYKSKKMDKDSCNYDQISEDIKLLDHLLNKNEPYVGQKNEDSSKQINRIQTKSLDQPTGQNTQPTGLYIQQTGQNIQTQDKFENQQDEEADVTSNGLMDEQKQDKKQMNSIKKFKQFNKKTFKKTAKLQKSIYDILFKRKLFRIILLLAIEVVAIGLFIVFFNGLGYSRGQIQIQESDQIEIQLNRCVIKIIDHNKKDKNDYLSRTYLPAQIDGNILMVYSFPTPQPYQKNYSFSQSNSQKRFTLNNNANYKSCEIAFYDFSFLTFQGNFEVNNFQFSKASVETSEGDIIIQSLQSITATVQLTNKYYCVSTYSSTPIQNTITSNPASCTPVFPYGTTDFDPKNMIAERCISGSITIPSNIGGNQNLIAKNTFGNLFINVLQKVGQAADQILNAQYVYDQTIYGKNGDSISFSNNSQSRLNSQMESASNPNVYDPIFVMRFGSSQIESNTYQQWQITYNPAYSYFKPYWLGALSVNLLNSQKYQDQYFLAPGFCPYVNSLSQKRLNAVKELLKSQFKSQQNSAYFIYSLAWQSSISLPPIEFTQTDTYSSLRDISLSDNYVDDWIDFNKNSDGNISTTYLNVSQSGALEAAIIVSFILSSIVGLILMIAIVYIINVNYIYLLNHISNIDTYSQILNNQQNQNEKGIDSSEDLEEQKEEESSVQINEKASDDIIHNLEKDSIVGSELKGLYEKYCYLNQVLERKLDDEDSVIYLQKRGFKIMNKYDALIQSYSYIKYNGKIASISDTQNKNSLQLFIESSCTLTKFPNDTIDSISFDQYYNDFCEMNHIAKQTISEGQLQRDFGVETKYDPLQVIERDPNYDLKKNKTMYIVDKNRVNNTFKLLLSKNLKGKQFKTEEMEEVKKELFSPDFWWFYDTLTVLVHLGSIIILGCPFLILLIFIRMLQSNYSSVPIQRLIFSYDIIEEPTSIPYKLMSDTGIVIAFTIISLIFLGLSSLDLIHYYIFMTIPQERQFQNYNQSSNIRKYASKIMWVIILFVLYGVGVYLSLIGTWLILGAIINPNAFLPYATSAATFLTLVARKYQILKQILDQGVKLLTDYLKGLAEKQFKDMLKKLDIGGKIYQFIPTDQVKSLCQEAANYGLIDPKLSENIQDNLEIMVRDPEAVSHLGNEMLQIAQDPKQYAISIMGKLEEKAKQQLEQQLKQYLPIMAQSLTQLIFTILSRQNTRMKTQLVTVLSDLNLEIQNKFKEKVDKDLTQKLEIFSGPILKLLFEFQSQDNQSRQEKMDAILQQVSYLISTMVLQKFPFSKENYIQIQSEDKNLKNQTNTEKKSGEVYDYKQLYQEKLKKLNKPEVQINQQTVQKALQTMFNGIYNIFNEGQKQNLEGVLKEFLKILQEFQSMPVYPKLKEISKFTSLLSLVVEVSINYKQLSRSDILRMLKKFIYDSQIEDKFDVCKFSVIDFCDFLLLIISSFNQEQKTPDVNQMREIFISIFKESQNADKIDVKKLSSIVVFFILGFRSNLQNIPVDVIKDILEWVRETCKDDLKLITLIKFIQLVLDNKENSKGNTQQKKLVLIQNLLCLLEKLFNNKIGQIENMQVGSQRIYGVSKEFQNFFLKIIFCKHGNFTNQSDWESLTQLNHFQIISKKMRMSPEDLIGLIQFMLNQNTLPQYQSFVRMILNQYKIQRKAQKILNQLIVFVLSTDDYDLHEVFIELDIEDKIEFFFLEKNKKEKLGKINFEDFKTILQFLRGKYDFDLFELQITEILKKYFPENTFEKNKSANIINFIKNIKFKNQAFSYMLNNIQIGQITYQQIAQLIKHLQIGEEQGVDSKTANLFGKLISLTNLNSLNLTSSSSVFKEQVQNLANVINLDEKVVQSFLQLVFCPDDKLFEQFNDCFQMQISGLNYSQFINHIVFNVKEIDDYQNQLTKINQTLFQNKIPVPLLKSIVVDMQIPQNMETVQFLLQLTNQEIPKSINSFIKFVFNSQMNSEKEEFISLILQSQNNVTEKNYLGVSGLVNMFTNTKSSVKLQILLQYLADSDNQYILLIACMFCYLEGRAEGIFIKINDNQSNNKTKLYLSIEQYLSRQLEIKIEFFEAFQAIFCSNIKQFSSALIKLFRQIDYQEQRFIKEFSQQGIKANQVAPDGKSNTKTQIFMEIVKNKTELSFLEVQKQQENFVNNVTVSDKEVEQYLNLKRGQSINTSFFSRELNIPLDIVELFQYIYQIKSAEDYQSINKTFEEMKNSSSVISVLKNINLELKDLKNCIKLFYKMIEIQEVQQLQEAFNLPSTVNVEALQNLLLLDQDFDDFANIEDNRKLLYNSLNQNTINQKFEIKPYWSSFVLCLTKNFVLLEAFANKNTLLQLATGKNPQLISIFQGFIGVIQKRSCELPIDKIYQSIYLLYQQEILVKNKEKSKNQDYEEYFESENKSASAIQIEKSNKFEYAMYLLYKELQLSPVWILLMSGDVCAWDEYILRYYYTYKFDTNYQNNPAISLILILQLRQTATIVKEFISYLEYYIQIYKTYSEKGETQKFIEVGKKIIQYLGQYLYNLITIDAHKVTELAQACQFPQVILHRLAEEEFNTITDEKEKEQYQKDDINKLFERAARIYKDQIKKQNYYDFIYDLYFNVDKLCFKQPQSTKNANQTTHFSQSLQQDGIIQLLLISTLTQLQDSRKFLFSFNDKGCDHYNQVSYEIDFLLTTFDIFYFMKLDNPNFQKFYMHPIIGLCCGFNLDGYEILSHSPVKPIANSDFIKELENHDDKEKLKIQQIESIFQDFGQIIQKIAKEAPSLILKKPNNEPKEQKIKKFSSNFFSILNYSEQPDKWRQCMNRLIEEFDSFIESQYTTDRTENFFYLNSHKSDQQKEFYGQLGDKVSKEEKSYLEFVESPNAQTLLGFFKQDYECLFNNSIMIQYYQEDLKLFVNILQLSGSLWSSFAKHTDKEKFTIQISQATQFMNSNKKSLLQIASLLFDGIDNDLSTICESMNISPKLLKIFSKVFLDKYYTEIQDFENLLSLTKYSETNKKVIRNIIHIYSGQLDTMLDITKFSPLFQYSQCYQIFYQMLYSFDIWSILSQKTDPCKINITEQVFLSPDREENKFMLQKIVFKLCKEVMKEQVKRAKDNNDQSFVKKYSHLLEEGKNKEKNEFVIEAINCIIDNSWKFLFNQKEELINQFMNYTFNISESQVKLLKILCIFKPNLHQLQQKEINKVIKDPPIENGFEILQQFGLIEKNIRKEYFDLILGITSDRGFLAIDALIQLQDAAQFFGKNNQEGSNSEQLKKKFQNIQTSLILRSLYLWKKMSATNFNHEKLKSPEVLKPLAYTITFLTAHVIDLLESKSNVLNNNTISVSLDNEDINYKNLIEQFNSFLKYKSQNMSFLDDLEVIKASDKTSVANICLSFSILKNLPESDISCFISRFFSTDIYEIIGSTHAVPQFMLSILGFFISGIKSEKKLEDYFQNADAIEKEKENRFIFQLLQQNGKFTETSKNFAQFFYHFTKIILIYQLQISQEEKNKQLLEEFKQFCQNCFSIVTGKEMPQFIISSISALRKKKQKQVDVIVKDLIIFLVEETNLKDYLEIKNEDKQISQQFYLIFKMLSTIFNRPVISLQDQTVVQNLSLLIQVSGEEFISQEQVQSLVGLLQGDISKIFNLISQFNLLNQNDMKTIQEFVTMTQKLAVFSNRSSLEQIKATPQQVIDDQTKDILKRLNEGKISIQDIFRSLVNQEGQNGMINIDTFCTFLNRIGITLSQHRANEIFAIIKKKNILSSQKEQFLLSEDEFERAFEYVNLKKISMSLEKLGISAALLALSLGTLVLILVLLFVFIFLGIQAFTLGGTFGAIINSIIPMAAASATAASQDDKTQNLNEKSIKNVVKEIEQILNSKQL</sequence>
<keyword evidence="2" id="KW-0812">Transmembrane</keyword>
<feature type="transmembrane region" description="Helical" evidence="2">
    <location>
        <begin position="1010"/>
        <end position="1030"/>
    </location>
</feature>
<feature type="region of interest" description="Disordered" evidence="1">
    <location>
        <begin position="668"/>
        <end position="690"/>
    </location>
</feature>
<dbReference type="Proteomes" id="UP000009168">
    <property type="component" value="Unassembled WGS sequence"/>
</dbReference>
<evidence type="ECO:0000313" key="3">
    <source>
        <dbReference type="EMBL" id="EWS74830.1"/>
    </source>
</evidence>
<dbReference type="EMBL" id="GG662720">
    <property type="protein sequence ID" value="EWS74830.1"/>
    <property type="molecule type" value="Genomic_DNA"/>
</dbReference>
<feature type="transmembrane region" description="Helical" evidence="2">
    <location>
        <begin position="616"/>
        <end position="640"/>
    </location>
</feature>
<reference evidence="4" key="1">
    <citation type="journal article" date="2006" name="PLoS Biol.">
        <title>Macronuclear genome sequence of the ciliate Tetrahymena thermophila, a model eukaryote.</title>
        <authorList>
            <person name="Eisen J.A."/>
            <person name="Coyne R.S."/>
            <person name="Wu M."/>
            <person name="Wu D."/>
            <person name="Thiagarajan M."/>
            <person name="Wortman J.R."/>
            <person name="Badger J.H."/>
            <person name="Ren Q."/>
            <person name="Amedeo P."/>
            <person name="Jones K.M."/>
            <person name="Tallon L.J."/>
            <person name="Delcher A.L."/>
            <person name="Salzberg S.L."/>
            <person name="Silva J.C."/>
            <person name="Haas B.J."/>
            <person name="Majoros W.H."/>
            <person name="Farzad M."/>
            <person name="Carlton J.M."/>
            <person name="Smith R.K. Jr."/>
            <person name="Garg J."/>
            <person name="Pearlman R.E."/>
            <person name="Karrer K.M."/>
            <person name="Sun L."/>
            <person name="Manning G."/>
            <person name="Elde N.C."/>
            <person name="Turkewitz A.P."/>
            <person name="Asai D.J."/>
            <person name="Wilkes D.E."/>
            <person name="Wang Y."/>
            <person name="Cai H."/>
            <person name="Collins K."/>
            <person name="Stewart B.A."/>
            <person name="Lee S.R."/>
            <person name="Wilamowska K."/>
            <person name="Weinberg Z."/>
            <person name="Ruzzo W.L."/>
            <person name="Wloga D."/>
            <person name="Gaertig J."/>
            <person name="Frankel J."/>
            <person name="Tsao C.-C."/>
            <person name="Gorovsky M.A."/>
            <person name="Keeling P.J."/>
            <person name="Waller R.F."/>
            <person name="Patron N.J."/>
            <person name="Cherry J.M."/>
            <person name="Stover N.A."/>
            <person name="Krieger C.J."/>
            <person name="del Toro C."/>
            <person name="Ryder H.F."/>
            <person name="Williamson S.C."/>
            <person name="Barbeau R.A."/>
            <person name="Hamilton E.P."/>
            <person name="Orias E."/>
        </authorList>
    </citation>
    <scope>NUCLEOTIDE SEQUENCE [LARGE SCALE GENOMIC DNA]</scope>
    <source>
        <strain evidence="4">SB210</strain>
    </source>
</reference>
<feature type="compositionally biased region" description="Basic and acidic residues" evidence="1">
    <location>
        <begin position="1"/>
        <end position="10"/>
    </location>
</feature>
<feature type="region of interest" description="Disordered" evidence="1">
    <location>
        <begin position="1"/>
        <end position="37"/>
    </location>
</feature>
<dbReference type="GeneID" id="24436870"/>
<dbReference type="RefSeq" id="XP_012652543.1">
    <property type="nucleotide sequence ID" value="XM_012797089.1"/>
</dbReference>
<feature type="transmembrane region" description="Helical" evidence="2">
    <location>
        <begin position="964"/>
        <end position="989"/>
    </location>
</feature>
<feature type="transmembrane region" description="Helical" evidence="2">
    <location>
        <begin position="3778"/>
        <end position="3807"/>
    </location>
</feature>
<feature type="transmembrane region" description="Helical" evidence="2">
    <location>
        <begin position="167"/>
        <end position="188"/>
    </location>
</feature>
<protein>
    <submittedName>
        <fullName evidence="3">Phage head-tail adaptor family protein, putative</fullName>
    </submittedName>
</protein>
<evidence type="ECO:0000313" key="4">
    <source>
        <dbReference type="Proteomes" id="UP000009168"/>
    </source>
</evidence>
<accession>W7X638</accession>
<keyword evidence="2" id="KW-1133">Transmembrane helix</keyword>
<dbReference type="OrthoDB" id="302955at2759"/>
<dbReference type="KEGG" id="tet:TTHERM_000028468"/>
<name>W7X638_TETTS</name>
<gene>
    <name evidence="3" type="ORF">TTHERM_000028468</name>
</gene>
<feature type="compositionally biased region" description="Acidic residues" evidence="1">
    <location>
        <begin position="674"/>
        <end position="683"/>
    </location>
</feature>
<proteinExistence type="predicted"/>
<evidence type="ECO:0000256" key="1">
    <source>
        <dbReference type="SAM" id="MobiDB-lite"/>
    </source>
</evidence>